<keyword evidence="1" id="KW-0378">Hydrolase</keyword>
<dbReference type="Pfam" id="PF07859">
    <property type="entry name" value="Abhydrolase_3"/>
    <property type="match status" value="1"/>
</dbReference>
<dbReference type="EMBL" id="BAUV01000056">
    <property type="protein sequence ID" value="GAE37163.1"/>
    <property type="molecule type" value="Genomic_DNA"/>
</dbReference>
<reference evidence="3 4" key="1">
    <citation type="journal article" date="2014" name="Genome Announc.">
        <title>Draft Genome Sequences of Three Alkaliphilic Bacillus Strains, Bacillus wakoensis JCM 9140T, Bacillus akibai JCM 9157T, and Bacillus hemicellulosilyticus JCM 9152T.</title>
        <authorList>
            <person name="Yuki M."/>
            <person name="Oshima K."/>
            <person name="Suda W."/>
            <person name="Oshida Y."/>
            <person name="Kitamura K."/>
            <person name="Iida T."/>
            <person name="Hattori M."/>
            <person name="Ohkuma M."/>
        </authorList>
    </citation>
    <scope>NUCLEOTIDE SEQUENCE [LARGE SCALE GENOMIC DNA]</scope>
    <source>
        <strain evidence="3 4">JCM 9157</strain>
    </source>
</reference>
<dbReference type="eggNOG" id="COG0657">
    <property type="taxonomic scope" value="Bacteria"/>
</dbReference>
<evidence type="ECO:0000313" key="3">
    <source>
        <dbReference type="EMBL" id="GAE37163.1"/>
    </source>
</evidence>
<protein>
    <submittedName>
        <fullName evidence="3">Putative lipase</fullName>
    </submittedName>
</protein>
<proteinExistence type="predicted"/>
<keyword evidence="4" id="KW-1185">Reference proteome</keyword>
<dbReference type="InterPro" id="IPR013094">
    <property type="entry name" value="AB_hydrolase_3"/>
</dbReference>
<dbReference type="InterPro" id="IPR029058">
    <property type="entry name" value="AB_hydrolase_fold"/>
</dbReference>
<dbReference type="STRING" id="1236973.JCM9157_4420"/>
<dbReference type="Proteomes" id="UP000018896">
    <property type="component" value="Unassembled WGS sequence"/>
</dbReference>
<evidence type="ECO:0000313" key="4">
    <source>
        <dbReference type="Proteomes" id="UP000018896"/>
    </source>
</evidence>
<dbReference type="AlphaFoldDB" id="W4QZR8"/>
<dbReference type="SUPFAM" id="SSF53474">
    <property type="entry name" value="alpha/beta-Hydrolases"/>
    <property type="match status" value="1"/>
</dbReference>
<evidence type="ECO:0000259" key="2">
    <source>
        <dbReference type="Pfam" id="PF07859"/>
    </source>
</evidence>
<dbReference type="PANTHER" id="PTHR48081">
    <property type="entry name" value="AB HYDROLASE SUPERFAMILY PROTEIN C4A8.06C"/>
    <property type="match status" value="1"/>
</dbReference>
<feature type="domain" description="Alpha/beta hydrolase fold-3" evidence="2">
    <location>
        <begin position="5"/>
        <end position="190"/>
    </location>
</feature>
<gene>
    <name evidence="3" type="ORF">JCM9157_4420</name>
</gene>
<comment type="caution">
    <text evidence="3">The sequence shown here is derived from an EMBL/GenBank/DDBJ whole genome shotgun (WGS) entry which is preliminary data.</text>
</comment>
<dbReference type="InterPro" id="IPR050300">
    <property type="entry name" value="GDXG_lipolytic_enzyme"/>
</dbReference>
<organism evidence="3 4">
    <name type="scientific">Halalkalibacter akibai (strain ATCC 43226 / DSM 21942 / CIP 109018 / JCM 9157 / 1139)</name>
    <name type="common">Bacillus akibai</name>
    <dbReference type="NCBI Taxonomy" id="1236973"/>
    <lineage>
        <taxon>Bacteria</taxon>
        <taxon>Bacillati</taxon>
        <taxon>Bacillota</taxon>
        <taxon>Bacilli</taxon>
        <taxon>Bacillales</taxon>
        <taxon>Bacillaceae</taxon>
        <taxon>Halalkalibacter</taxon>
    </lineage>
</organism>
<sequence length="221" mass="24628">MDVPLRSITNSSNALVVSVDYRLAPENKFPTAPEDCYQALQWVASNISSYNGDRNRIAVGGDSAGGNLATVVTQMAKQREGPFISYQVLIYPATQFSFHTQSHLENGENYFLTKSSMIYFAKQYISEKEKNHPYASPLLAPDLTSLPPALIITAEYDPLRDEGEAYANRLKESGVPVQLERYEGMIHGFFWLSGIMDQGKKAIDQIGSILKEHFSNSISHI</sequence>
<accession>W4QZR8</accession>
<dbReference type="GO" id="GO:0016787">
    <property type="term" value="F:hydrolase activity"/>
    <property type="evidence" value="ECO:0007669"/>
    <property type="project" value="UniProtKB-KW"/>
</dbReference>
<dbReference type="PANTHER" id="PTHR48081:SF8">
    <property type="entry name" value="ALPHA_BETA HYDROLASE FOLD-3 DOMAIN-CONTAINING PROTEIN-RELATED"/>
    <property type="match status" value="1"/>
</dbReference>
<evidence type="ECO:0000256" key="1">
    <source>
        <dbReference type="ARBA" id="ARBA00022801"/>
    </source>
</evidence>
<dbReference type="Gene3D" id="3.40.50.1820">
    <property type="entry name" value="alpha/beta hydrolase"/>
    <property type="match status" value="1"/>
</dbReference>
<name>W4QZR8_HALA3</name>